<dbReference type="RefSeq" id="WP_208883344.1">
    <property type="nucleotide sequence ID" value="NZ_CP031320.1"/>
</dbReference>
<dbReference type="InterPro" id="IPR002941">
    <property type="entry name" value="DNA_methylase_N4/N6"/>
</dbReference>
<name>A0A345XXR3_9ACTN</name>
<keyword evidence="1 4" id="KW-0489">Methyltransferase</keyword>
<dbReference type="InterPro" id="IPR029063">
    <property type="entry name" value="SAM-dependent_MTases_sf"/>
</dbReference>
<organism evidence="4 5">
    <name type="scientific">Streptomyces armeniacus</name>
    <dbReference type="NCBI Taxonomy" id="83291"/>
    <lineage>
        <taxon>Bacteria</taxon>
        <taxon>Bacillati</taxon>
        <taxon>Actinomycetota</taxon>
        <taxon>Actinomycetes</taxon>
        <taxon>Kitasatosporales</taxon>
        <taxon>Streptomycetaceae</taxon>
        <taxon>Streptomyces</taxon>
    </lineage>
</organism>
<dbReference type="KEGG" id="sarm:DVA86_31435"/>
<reference evidence="4 5" key="1">
    <citation type="submission" date="2018-07" db="EMBL/GenBank/DDBJ databases">
        <title>Draft genome of the type strain Streptomyces armeniacus ATCC 15676.</title>
        <authorList>
            <person name="Labana P."/>
            <person name="Gosse J.T."/>
            <person name="Boddy C.N."/>
        </authorList>
    </citation>
    <scope>NUCLEOTIDE SEQUENCE [LARGE SCALE GENOMIC DNA]</scope>
    <source>
        <strain evidence="4 5">ATCC 15676</strain>
    </source>
</reference>
<evidence type="ECO:0000256" key="1">
    <source>
        <dbReference type="ARBA" id="ARBA00022603"/>
    </source>
</evidence>
<dbReference type="AlphaFoldDB" id="A0A345XXR3"/>
<evidence type="ECO:0000259" key="3">
    <source>
        <dbReference type="Pfam" id="PF01555"/>
    </source>
</evidence>
<accession>A0A345XXR3</accession>
<dbReference type="Gene3D" id="3.40.50.150">
    <property type="entry name" value="Vaccinia Virus protein VP39"/>
    <property type="match status" value="1"/>
</dbReference>
<dbReference type="SUPFAM" id="SSF53335">
    <property type="entry name" value="S-adenosyl-L-methionine-dependent methyltransferases"/>
    <property type="match status" value="1"/>
</dbReference>
<proteinExistence type="predicted"/>
<evidence type="ECO:0000313" key="4">
    <source>
        <dbReference type="EMBL" id="AXK36429.1"/>
    </source>
</evidence>
<sequence>MTSRHPSPPVSVWVTGQHEGRTQLAQGPYVAETVRDGARIPPAIAAHAITAYTRPGHRVLDPACGAGTVLVEALRAGRDAIGLTRHRWWPIARANVTAAKRHDAAPDGMVLDTPTDAAVGQLTGYLGHIDLILTTWPRPHPYAAAQDRAEARAPRAATEPLRALLDPYRELLRPGGHVVLVVPRRSRGRLLAPPGDLAASGRAAGLVPVERCVALTAELRGSRLVVRSSLAQRRAAARHERATRQPVMLPAHHEVLVFQAPPPAAVAAAVRRPATGASLSDHRARAELLSGRAA</sequence>
<keyword evidence="5" id="KW-1185">Reference proteome</keyword>
<dbReference type="GO" id="GO:0032259">
    <property type="term" value="P:methylation"/>
    <property type="evidence" value="ECO:0007669"/>
    <property type="project" value="UniProtKB-KW"/>
</dbReference>
<evidence type="ECO:0000313" key="5">
    <source>
        <dbReference type="Proteomes" id="UP000254425"/>
    </source>
</evidence>
<dbReference type="Pfam" id="PF01555">
    <property type="entry name" value="N6_N4_Mtase"/>
    <property type="match status" value="1"/>
</dbReference>
<evidence type="ECO:0000256" key="2">
    <source>
        <dbReference type="ARBA" id="ARBA00022679"/>
    </source>
</evidence>
<dbReference type="GO" id="GO:0003677">
    <property type="term" value="F:DNA binding"/>
    <property type="evidence" value="ECO:0007669"/>
    <property type="project" value="InterPro"/>
</dbReference>
<keyword evidence="2" id="KW-0808">Transferase</keyword>
<dbReference type="EMBL" id="CP031320">
    <property type="protein sequence ID" value="AXK36429.1"/>
    <property type="molecule type" value="Genomic_DNA"/>
</dbReference>
<protein>
    <submittedName>
        <fullName evidence="4">DNA methylase</fullName>
    </submittedName>
</protein>
<dbReference type="Proteomes" id="UP000254425">
    <property type="component" value="Chromosome"/>
</dbReference>
<gene>
    <name evidence="4" type="ORF">DVA86_31435</name>
</gene>
<dbReference type="GO" id="GO:0008170">
    <property type="term" value="F:N-methyltransferase activity"/>
    <property type="evidence" value="ECO:0007669"/>
    <property type="project" value="InterPro"/>
</dbReference>
<feature type="domain" description="DNA methylase N-4/N-6" evidence="3">
    <location>
        <begin position="38"/>
        <end position="83"/>
    </location>
</feature>